<dbReference type="KEGG" id="saqi:AXG55_13680"/>
<reference evidence="1 2" key="1">
    <citation type="submission" date="2016-10" db="EMBL/GenBank/DDBJ databases">
        <title>Silvanigrella aquatica sp. nov., isolated from a freshwater lake located in the Black Forest, Germany, description of Silvanigrellaceae fam. nov., Silvanigrellales ord. nov., reclassification of the order Bdellovibrionales in the class Oligoflexia, reclassification of the families Bacteriovoracaceae and Halobacteriovoraceae in the new order Bacteriovoracales ord. nov., and reclassification of the family Pseudobacteriovoracaceae in the order Oligoflexiales.</title>
        <authorList>
            <person name="Hahn M.W."/>
            <person name="Schmidt J."/>
            <person name="Koll U."/>
            <person name="Rohde M."/>
            <person name="Verbag S."/>
            <person name="Pitt A."/>
            <person name="Nakai R."/>
            <person name="Naganuma T."/>
            <person name="Lang E."/>
        </authorList>
    </citation>
    <scope>NUCLEOTIDE SEQUENCE [LARGE SCALE GENOMIC DNA]</scope>
    <source>
        <strain evidence="1 2">MWH-Nonnen-W8red</strain>
    </source>
</reference>
<accession>A0A1L4D3U5</accession>
<evidence type="ECO:0008006" key="3">
    <source>
        <dbReference type="Google" id="ProtNLM"/>
    </source>
</evidence>
<organism evidence="1 2">
    <name type="scientific">Silvanigrella aquatica</name>
    <dbReference type="NCBI Taxonomy" id="1915309"/>
    <lineage>
        <taxon>Bacteria</taxon>
        <taxon>Pseudomonadati</taxon>
        <taxon>Bdellovibrionota</taxon>
        <taxon>Oligoflexia</taxon>
        <taxon>Silvanigrellales</taxon>
        <taxon>Silvanigrellaceae</taxon>
        <taxon>Silvanigrella</taxon>
    </lineage>
</organism>
<evidence type="ECO:0000313" key="1">
    <source>
        <dbReference type="EMBL" id="APJ04886.1"/>
    </source>
</evidence>
<protein>
    <recommendedName>
        <fullName evidence="3">Sugar ABC transporter</fullName>
    </recommendedName>
</protein>
<evidence type="ECO:0000313" key="2">
    <source>
        <dbReference type="Proteomes" id="UP000184731"/>
    </source>
</evidence>
<dbReference type="PANTHER" id="PTHR35271:SF1">
    <property type="entry name" value="ABC TRANSPORTER, SUBSTRATE-BINDING LIPOPROTEIN"/>
    <property type="match status" value="1"/>
</dbReference>
<dbReference type="InterPro" id="IPR007487">
    <property type="entry name" value="ABC_transpt-TYRBP-like"/>
</dbReference>
<sequence length="335" mass="38642">MIKKYYIPFFKLILLIFGLISINSFAGNKDIIIVESYSKEYKWDADYAKEIRNAFGRKYNLTFFEMDTKRLPKDQHEKMGLKAWDLIQKVKPTMVFIGDDAALKYVGPKLEQNKIRTVYLGINNNPRVYFDKEPKYITGVLERPLIRRSAIFIKDIIPQSKKILVLFDSDITSKIVHEDFFSGKPSINFSGINYDIYLFDKFADWQRKIIDAPHKGYEAIIVGLYANMVDENKKNVDSVKVVQWSAANSKLPIFSFWDFTVGKGKALGGLVMTGASQGKALVEMAQKLLNNPTMNPSSLYPIYLQEGKFVFSKYEMKRHKIKLPADIEKEAIYTE</sequence>
<dbReference type="Proteomes" id="UP000184731">
    <property type="component" value="Chromosome"/>
</dbReference>
<dbReference type="PANTHER" id="PTHR35271">
    <property type="entry name" value="ABC TRANSPORTER, SUBSTRATE-BINDING LIPOPROTEIN-RELATED"/>
    <property type="match status" value="1"/>
</dbReference>
<dbReference type="AlphaFoldDB" id="A0A1L4D3U5"/>
<keyword evidence="2" id="KW-1185">Reference proteome</keyword>
<dbReference type="RefSeq" id="WP_148698645.1">
    <property type="nucleotide sequence ID" value="NZ_CP017834.1"/>
</dbReference>
<dbReference type="OrthoDB" id="1550623at2"/>
<name>A0A1L4D3U5_9BACT</name>
<dbReference type="EMBL" id="CP017834">
    <property type="protein sequence ID" value="APJ04886.1"/>
    <property type="molecule type" value="Genomic_DNA"/>
</dbReference>
<dbReference type="Gene3D" id="3.40.50.2300">
    <property type="match status" value="2"/>
</dbReference>
<proteinExistence type="predicted"/>
<dbReference type="STRING" id="1915309.AXG55_13680"/>
<gene>
    <name evidence="1" type="ORF">AXG55_13680</name>
</gene>